<organism evidence="2 3">
    <name type="scientific">Rhizoctonia solani</name>
    <dbReference type="NCBI Taxonomy" id="456999"/>
    <lineage>
        <taxon>Eukaryota</taxon>
        <taxon>Fungi</taxon>
        <taxon>Dikarya</taxon>
        <taxon>Basidiomycota</taxon>
        <taxon>Agaricomycotina</taxon>
        <taxon>Agaricomycetes</taxon>
        <taxon>Cantharellales</taxon>
        <taxon>Ceratobasidiaceae</taxon>
        <taxon>Rhizoctonia</taxon>
    </lineage>
</organism>
<evidence type="ECO:0000313" key="2">
    <source>
        <dbReference type="EMBL" id="CAE6461930.1"/>
    </source>
</evidence>
<comment type="caution">
    <text evidence="2">The sequence shown here is derived from an EMBL/GenBank/DDBJ whole genome shotgun (WGS) entry which is preliminary data.</text>
</comment>
<sequence length="152" mass="17016">MSEPVFSSALERMLFGAGGYNQFADSITRSVDRHLAQRDKSTISKQSPLQVHPLPAPLVQPEHVIPRKRKSPPFETSNSDESETMKLKHPDKAWSESPGNTRPPARFTDRPESTPLRVSKKKKLGIYQMIVDLSDMPRIPKSQAVNHTDSSA</sequence>
<feature type="compositionally biased region" description="Polar residues" evidence="1">
    <location>
        <begin position="143"/>
        <end position="152"/>
    </location>
</feature>
<proteinExistence type="predicted"/>
<gene>
    <name evidence="2" type="ORF">RDB_LOCUS52384</name>
</gene>
<protein>
    <submittedName>
        <fullName evidence="2">Uncharacterized protein</fullName>
    </submittedName>
</protein>
<dbReference type="EMBL" id="CAJMWZ010002775">
    <property type="protein sequence ID" value="CAE6461930.1"/>
    <property type="molecule type" value="Genomic_DNA"/>
</dbReference>
<feature type="compositionally biased region" description="Basic and acidic residues" evidence="1">
    <location>
        <begin position="83"/>
        <end position="94"/>
    </location>
</feature>
<name>A0A8H3BN28_9AGAM</name>
<accession>A0A8H3BN28</accession>
<feature type="region of interest" description="Disordered" evidence="1">
    <location>
        <begin position="37"/>
        <end position="121"/>
    </location>
</feature>
<evidence type="ECO:0000256" key="1">
    <source>
        <dbReference type="SAM" id="MobiDB-lite"/>
    </source>
</evidence>
<dbReference type="AlphaFoldDB" id="A0A8H3BN28"/>
<reference evidence="2" key="1">
    <citation type="submission" date="2021-01" db="EMBL/GenBank/DDBJ databases">
        <authorList>
            <person name="Kaushik A."/>
        </authorList>
    </citation>
    <scope>NUCLEOTIDE SEQUENCE</scope>
    <source>
        <strain evidence="2">Type strain: AG8-Rh-89/</strain>
    </source>
</reference>
<dbReference type="Proteomes" id="UP000663850">
    <property type="component" value="Unassembled WGS sequence"/>
</dbReference>
<feature type="region of interest" description="Disordered" evidence="1">
    <location>
        <begin position="133"/>
        <end position="152"/>
    </location>
</feature>
<evidence type="ECO:0000313" key="3">
    <source>
        <dbReference type="Proteomes" id="UP000663850"/>
    </source>
</evidence>